<evidence type="ECO:0000256" key="7">
    <source>
        <dbReference type="ARBA" id="ARBA00050038"/>
    </source>
</evidence>
<feature type="site" description="Stabilizes the basic form of H active site to accept a proton" evidence="8">
    <location>
        <position position="91"/>
    </location>
</feature>
<evidence type="ECO:0000256" key="2">
    <source>
        <dbReference type="ARBA" id="ARBA00022555"/>
    </source>
</evidence>
<dbReference type="EC" id="3.1.1.29" evidence="1 8"/>
<feature type="binding site" evidence="8">
    <location>
        <position position="112"/>
    </location>
    <ligand>
        <name>tRNA</name>
        <dbReference type="ChEBI" id="CHEBI:17843"/>
    </ligand>
</feature>
<dbReference type="InterPro" id="IPR018171">
    <property type="entry name" value="Pept_tRNA_hydro_CS"/>
</dbReference>
<evidence type="ECO:0000256" key="1">
    <source>
        <dbReference type="ARBA" id="ARBA00013260"/>
    </source>
</evidence>
<organism evidence="12 13">
    <name type="scientific">Aerococcus urinae</name>
    <dbReference type="NCBI Taxonomy" id="1376"/>
    <lineage>
        <taxon>Bacteria</taxon>
        <taxon>Bacillati</taxon>
        <taxon>Bacillota</taxon>
        <taxon>Bacilli</taxon>
        <taxon>Lactobacillales</taxon>
        <taxon>Aerococcaceae</taxon>
        <taxon>Aerococcus</taxon>
    </lineage>
</organism>
<dbReference type="InterPro" id="IPR001328">
    <property type="entry name" value="Pept_tRNA_hydro"/>
</dbReference>
<feature type="active site" description="Proton acceptor" evidence="8">
    <location>
        <position position="19"/>
    </location>
</feature>
<dbReference type="Proteomes" id="UP001069145">
    <property type="component" value="Unassembled WGS sequence"/>
</dbReference>
<evidence type="ECO:0000256" key="6">
    <source>
        <dbReference type="ARBA" id="ARBA00048707"/>
    </source>
</evidence>
<reference evidence="11" key="2">
    <citation type="submission" date="2022-09" db="EMBL/GenBank/DDBJ databases">
        <title>Aerococcus urinae taxonomy study.</title>
        <authorList>
            <person name="Christensen J."/>
            <person name="Senneby E."/>
        </authorList>
    </citation>
    <scope>NUCLEOTIDE SEQUENCE</scope>
    <source>
        <strain evidence="11">NLD-066-U95</strain>
    </source>
</reference>
<dbReference type="Proteomes" id="UP000594771">
    <property type="component" value="Chromosome"/>
</dbReference>
<dbReference type="KEGG" id="aun:AWM73_07075"/>
<keyword evidence="3 8" id="KW-0378">Hydrolase</keyword>
<comment type="subunit">
    <text evidence="8">Monomer.</text>
</comment>
<dbReference type="GO" id="GO:0000049">
    <property type="term" value="F:tRNA binding"/>
    <property type="evidence" value="ECO:0007669"/>
    <property type="project" value="UniProtKB-UniRule"/>
</dbReference>
<dbReference type="GeneID" id="35768071"/>
<dbReference type="PANTHER" id="PTHR17224">
    <property type="entry name" value="PEPTIDYL-TRNA HYDROLASE"/>
    <property type="match status" value="1"/>
</dbReference>
<evidence type="ECO:0000256" key="10">
    <source>
        <dbReference type="RuleBase" id="RU004320"/>
    </source>
</evidence>
<evidence type="ECO:0000313" key="13">
    <source>
        <dbReference type="Proteomes" id="UP000594771"/>
    </source>
</evidence>
<protein>
    <recommendedName>
        <fullName evidence="7 8">Peptidyl-tRNA hydrolase</fullName>
        <shortName evidence="8">Pth</shortName>
        <ecNumber evidence="1 8">3.1.1.29</ecNumber>
    </recommendedName>
</protein>
<feature type="binding site" evidence="8">
    <location>
        <position position="64"/>
    </location>
    <ligand>
        <name>tRNA</name>
        <dbReference type="ChEBI" id="CHEBI:17843"/>
    </ligand>
</feature>
<dbReference type="GO" id="GO:0072344">
    <property type="term" value="P:rescue of stalled ribosome"/>
    <property type="evidence" value="ECO:0007669"/>
    <property type="project" value="UniProtKB-UniRule"/>
</dbReference>
<evidence type="ECO:0000313" key="12">
    <source>
        <dbReference type="EMBL" id="QPS02040.1"/>
    </source>
</evidence>
<comment type="catalytic activity">
    <reaction evidence="6 8 9">
        <text>an N-acyl-L-alpha-aminoacyl-tRNA + H2O = an N-acyl-L-amino acid + a tRNA + H(+)</text>
        <dbReference type="Rhea" id="RHEA:54448"/>
        <dbReference type="Rhea" id="RHEA-COMP:10123"/>
        <dbReference type="Rhea" id="RHEA-COMP:13883"/>
        <dbReference type="ChEBI" id="CHEBI:15377"/>
        <dbReference type="ChEBI" id="CHEBI:15378"/>
        <dbReference type="ChEBI" id="CHEBI:59874"/>
        <dbReference type="ChEBI" id="CHEBI:78442"/>
        <dbReference type="ChEBI" id="CHEBI:138191"/>
        <dbReference type="EC" id="3.1.1.29"/>
    </reaction>
</comment>
<dbReference type="Pfam" id="PF01195">
    <property type="entry name" value="Pept_tRNA_hydro"/>
    <property type="match status" value="1"/>
</dbReference>
<dbReference type="PANTHER" id="PTHR17224:SF1">
    <property type="entry name" value="PEPTIDYL-TRNA HYDROLASE"/>
    <property type="match status" value="1"/>
</dbReference>
<accession>A0A120I9X5</accession>
<keyword evidence="4 8" id="KW-0694">RNA-binding</keyword>
<name>A0A120I9X5_9LACT</name>
<sequence>MKLVVGLGNPGKEYEGTRHNIGFIVLNEWAYRHHESFDRSAFNGVYFKRRVANDQVIFVKPTTFMNLSGQCVSGFMNYYHIDLEDLLVVYDDMDMEPGRLRLRKKGSAGGHNGMKDIIKMLNSKDIQRIKLGVGHPQGKGSVVNHVLGKFSKEDQEKMLASSQAAADAISYWLEGNSFENAMNRFNN</sequence>
<dbReference type="EMBL" id="CP065662">
    <property type="protein sequence ID" value="QPS02040.1"/>
    <property type="molecule type" value="Genomic_DNA"/>
</dbReference>
<dbReference type="GO" id="GO:0006515">
    <property type="term" value="P:protein quality control for misfolded or incompletely synthesized proteins"/>
    <property type="evidence" value="ECO:0007669"/>
    <property type="project" value="UniProtKB-UniRule"/>
</dbReference>
<dbReference type="PROSITE" id="PS01196">
    <property type="entry name" value="PEPT_TRNA_HYDROL_2"/>
    <property type="match status" value="1"/>
</dbReference>
<evidence type="ECO:0000313" key="14">
    <source>
        <dbReference type="Proteomes" id="UP001069145"/>
    </source>
</evidence>
<proteinExistence type="inferred from homology"/>
<dbReference type="NCBIfam" id="TIGR00447">
    <property type="entry name" value="pth"/>
    <property type="match status" value="1"/>
</dbReference>
<comment type="subcellular location">
    <subcellularLocation>
        <location evidence="8">Cytoplasm</location>
    </subcellularLocation>
</comment>
<dbReference type="AlphaFoldDB" id="A0A120I9X5"/>
<evidence type="ECO:0000256" key="8">
    <source>
        <dbReference type="HAMAP-Rule" id="MF_00083"/>
    </source>
</evidence>
<feature type="binding site" evidence="8">
    <location>
        <position position="66"/>
    </location>
    <ligand>
        <name>tRNA</name>
        <dbReference type="ChEBI" id="CHEBI:17843"/>
    </ligand>
</feature>
<evidence type="ECO:0000256" key="9">
    <source>
        <dbReference type="RuleBase" id="RU000673"/>
    </source>
</evidence>
<dbReference type="OrthoDB" id="9800507at2"/>
<keyword evidence="14" id="KW-1185">Reference proteome</keyword>
<evidence type="ECO:0000256" key="5">
    <source>
        <dbReference type="ARBA" id="ARBA00038063"/>
    </source>
</evidence>
<dbReference type="SUPFAM" id="SSF53178">
    <property type="entry name" value="Peptidyl-tRNA hydrolase-like"/>
    <property type="match status" value="1"/>
</dbReference>
<comment type="function">
    <text evidence="8">Hydrolyzes ribosome-free peptidyl-tRNAs (with 1 or more amino acids incorporated), which drop off the ribosome during protein synthesis, or as a result of ribosome stalling.</text>
</comment>
<dbReference type="EMBL" id="JAOTML010000010">
    <property type="protein sequence ID" value="MCY3053919.1"/>
    <property type="molecule type" value="Genomic_DNA"/>
</dbReference>
<feature type="site" description="Discriminates between blocked and unblocked aminoacyl-tRNA" evidence="8">
    <location>
        <position position="9"/>
    </location>
</feature>
<dbReference type="RefSeq" id="WP_060778692.1">
    <property type="nucleotide sequence ID" value="NZ_CAJHLF010000013.1"/>
</dbReference>
<dbReference type="GO" id="GO:0004045">
    <property type="term" value="F:peptidyl-tRNA hydrolase activity"/>
    <property type="evidence" value="ECO:0007669"/>
    <property type="project" value="UniProtKB-UniRule"/>
</dbReference>
<comment type="similarity">
    <text evidence="5 8 10">Belongs to the PTH family.</text>
</comment>
<gene>
    <name evidence="8 11" type="primary">pth</name>
    <name evidence="12" type="ORF">I6G68_02945</name>
    <name evidence="11" type="ORF">ODY43_08010</name>
</gene>
<dbReference type="HAMAP" id="MF_00083">
    <property type="entry name" value="Pept_tRNA_hydro_bact"/>
    <property type="match status" value="1"/>
</dbReference>
<keyword evidence="2 8" id="KW-0820">tRNA-binding</keyword>
<dbReference type="PROSITE" id="PS01195">
    <property type="entry name" value="PEPT_TRNA_HYDROL_1"/>
    <property type="match status" value="1"/>
</dbReference>
<dbReference type="CDD" id="cd00462">
    <property type="entry name" value="PTH"/>
    <property type="match status" value="1"/>
</dbReference>
<dbReference type="Gene3D" id="3.40.50.1470">
    <property type="entry name" value="Peptidyl-tRNA hydrolase"/>
    <property type="match status" value="1"/>
</dbReference>
<comment type="function">
    <text evidence="8">Catalyzes the release of premature peptidyl moieties from peptidyl-tRNA molecules trapped in stalled 50S ribosomal subunits, and thus maintains levels of free tRNAs and 50S ribosomes.</text>
</comment>
<dbReference type="GO" id="GO:0005737">
    <property type="term" value="C:cytoplasm"/>
    <property type="evidence" value="ECO:0007669"/>
    <property type="project" value="UniProtKB-SubCell"/>
</dbReference>
<feature type="binding site" evidence="8">
    <location>
        <position position="14"/>
    </location>
    <ligand>
        <name>tRNA</name>
        <dbReference type="ChEBI" id="CHEBI:17843"/>
    </ligand>
</feature>
<evidence type="ECO:0000256" key="3">
    <source>
        <dbReference type="ARBA" id="ARBA00022801"/>
    </source>
</evidence>
<evidence type="ECO:0000313" key="11">
    <source>
        <dbReference type="EMBL" id="MCY3053919.1"/>
    </source>
</evidence>
<dbReference type="FunFam" id="3.40.50.1470:FF:000001">
    <property type="entry name" value="Peptidyl-tRNA hydrolase"/>
    <property type="match status" value="1"/>
</dbReference>
<keyword evidence="8" id="KW-0963">Cytoplasm</keyword>
<reference evidence="12 13" key="1">
    <citation type="submission" date="2020-12" db="EMBL/GenBank/DDBJ databases">
        <title>FDA dAtabase for Regulatory Grade micrObial Sequences (FDA-ARGOS): Supporting development and validation of Infectious Disease Dx tests.</title>
        <authorList>
            <person name="Sproer C."/>
            <person name="Gronow S."/>
            <person name="Severitt S."/>
            <person name="Schroder I."/>
            <person name="Tallon L."/>
            <person name="Sadzewicz L."/>
            <person name="Zhao X."/>
            <person name="Boylan J."/>
            <person name="Ott S."/>
            <person name="Bowen H."/>
            <person name="Vavikolanu K."/>
            <person name="Mehta A."/>
            <person name="Aluvathingal J."/>
            <person name="Nadendla S."/>
            <person name="Lowell S."/>
            <person name="Myers T."/>
            <person name="Yan Y."/>
            <person name="Sichtig H."/>
        </authorList>
    </citation>
    <scope>NUCLEOTIDE SEQUENCE [LARGE SCALE GENOMIC DNA]</scope>
    <source>
        <strain evidence="12 13">FDAARGOS_911</strain>
    </source>
</reference>
<dbReference type="InterPro" id="IPR036416">
    <property type="entry name" value="Pept_tRNA_hydro_sf"/>
</dbReference>
<evidence type="ECO:0000256" key="4">
    <source>
        <dbReference type="ARBA" id="ARBA00022884"/>
    </source>
</evidence>